<keyword evidence="1" id="KW-0472">Membrane</keyword>
<gene>
    <name evidence="4" type="ORF">HINF_LOCUS29198</name>
    <name evidence="5" type="ORF">HINF_LOCUS29207</name>
    <name evidence="2" type="ORF">HINF_LOCUS42093</name>
    <name evidence="3" type="ORF">HINF_LOCUS42102</name>
</gene>
<proteinExistence type="predicted"/>
<evidence type="ECO:0000313" key="3">
    <source>
        <dbReference type="EMBL" id="CAI9954457.1"/>
    </source>
</evidence>
<keyword evidence="1" id="KW-0812">Transmembrane</keyword>
<evidence type="ECO:0000313" key="6">
    <source>
        <dbReference type="Proteomes" id="UP001642409"/>
    </source>
</evidence>
<dbReference type="Proteomes" id="UP001642409">
    <property type="component" value="Unassembled WGS sequence"/>
</dbReference>
<dbReference type="EMBL" id="CATOUU010000849">
    <property type="protein sequence ID" value="CAI9954457.1"/>
    <property type="molecule type" value="Genomic_DNA"/>
</dbReference>
<keyword evidence="1" id="KW-1133">Transmembrane helix</keyword>
<organism evidence="3">
    <name type="scientific">Hexamita inflata</name>
    <dbReference type="NCBI Taxonomy" id="28002"/>
    <lineage>
        <taxon>Eukaryota</taxon>
        <taxon>Metamonada</taxon>
        <taxon>Diplomonadida</taxon>
        <taxon>Hexamitidae</taxon>
        <taxon>Hexamitinae</taxon>
        <taxon>Hexamita</taxon>
    </lineage>
</organism>
<comment type="caution">
    <text evidence="3">The sequence shown here is derived from an EMBL/GenBank/DDBJ whole genome shotgun (WGS) entry which is preliminary data.</text>
</comment>
<evidence type="ECO:0000313" key="4">
    <source>
        <dbReference type="EMBL" id="CAL6023578.1"/>
    </source>
</evidence>
<dbReference type="EMBL" id="CATOUU010000849">
    <property type="protein sequence ID" value="CAI9954448.1"/>
    <property type="molecule type" value="Genomic_DNA"/>
</dbReference>
<dbReference type="AlphaFoldDB" id="A0AA86QDZ3"/>
<protein>
    <submittedName>
        <fullName evidence="4">Hypothetical_protein</fullName>
    </submittedName>
</protein>
<dbReference type="EMBL" id="CAXDID020000094">
    <property type="protein sequence ID" value="CAL6023596.1"/>
    <property type="molecule type" value="Genomic_DNA"/>
</dbReference>
<reference evidence="4 6" key="2">
    <citation type="submission" date="2024-07" db="EMBL/GenBank/DDBJ databases">
        <authorList>
            <person name="Akdeniz Z."/>
        </authorList>
    </citation>
    <scope>NUCLEOTIDE SEQUENCE [LARGE SCALE GENOMIC DNA]</scope>
</reference>
<evidence type="ECO:0000313" key="2">
    <source>
        <dbReference type="EMBL" id="CAI9954448.1"/>
    </source>
</evidence>
<feature type="transmembrane region" description="Helical" evidence="1">
    <location>
        <begin position="69"/>
        <end position="87"/>
    </location>
</feature>
<name>A0AA86QDZ3_9EUKA</name>
<sequence>MALNTIERDVETVMRIKSKQRIIDVVPLGGLVHVQFGYFYRIIREDQKQLYLDYYQLVVLVTMTQNSKILFAILLSWVMLFHLLFIFQESLLCLDESNTSLSFDYFSELVFWAHRTVMINSQFVWHAGENRGL</sequence>
<reference evidence="3" key="1">
    <citation type="submission" date="2023-06" db="EMBL/GenBank/DDBJ databases">
        <authorList>
            <person name="Kurt Z."/>
        </authorList>
    </citation>
    <scope>NUCLEOTIDE SEQUENCE</scope>
</reference>
<dbReference type="EMBL" id="CAXDID020000094">
    <property type="protein sequence ID" value="CAL6023578.1"/>
    <property type="molecule type" value="Genomic_DNA"/>
</dbReference>
<evidence type="ECO:0000313" key="5">
    <source>
        <dbReference type="EMBL" id="CAL6023596.1"/>
    </source>
</evidence>
<feature type="transmembrane region" description="Helical" evidence="1">
    <location>
        <begin position="21"/>
        <end position="43"/>
    </location>
</feature>
<evidence type="ECO:0000256" key="1">
    <source>
        <dbReference type="SAM" id="Phobius"/>
    </source>
</evidence>
<accession>A0AA86QDZ3</accession>
<keyword evidence="6" id="KW-1185">Reference proteome</keyword>